<dbReference type="EMBL" id="KL142368">
    <property type="protein sequence ID" value="KDR83706.1"/>
    <property type="molecule type" value="Genomic_DNA"/>
</dbReference>
<keyword evidence="7 9" id="KW-0067">ATP-binding</keyword>
<evidence type="ECO:0000256" key="4">
    <source>
        <dbReference type="ARBA" id="ARBA00022679"/>
    </source>
</evidence>
<dbReference type="GO" id="GO:0008024">
    <property type="term" value="C:cyclin/CDK positive transcription elongation factor complex"/>
    <property type="evidence" value="ECO:0007669"/>
    <property type="project" value="TreeGrafter"/>
</dbReference>
<keyword evidence="13" id="KW-1185">Reference proteome</keyword>
<evidence type="ECO:0000259" key="11">
    <source>
        <dbReference type="PROSITE" id="PS50011"/>
    </source>
</evidence>
<feature type="region of interest" description="Disordered" evidence="10">
    <location>
        <begin position="208"/>
        <end position="276"/>
    </location>
</feature>
<keyword evidence="4" id="KW-0808">Transferase</keyword>
<dbReference type="FunFam" id="3.30.200.20:FF:000270">
    <property type="entry name" value="Serine/threonine-protein kinase bur1"/>
    <property type="match status" value="1"/>
</dbReference>
<dbReference type="Pfam" id="PF00069">
    <property type="entry name" value="Pkinase"/>
    <property type="match status" value="1"/>
</dbReference>
<dbReference type="AlphaFoldDB" id="A0A067TKL1"/>
<reference evidence="13" key="1">
    <citation type="journal article" date="2014" name="Proc. Natl. Acad. Sci. U.S.A.">
        <title>Extensive sampling of basidiomycete genomes demonstrates inadequacy of the white-rot/brown-rot paradigm for wood decay fungi.</title>
        <authorList>
            <person name="Riley R."/>
            <person name="Salamov A.A."/>
            <person name="Brown D.W."/>
            <person name="Nagy L.G."/>
            <person name="Floudas D."/>
            <person name="Held B.W."/>
            <person name="Levasseur A."/>
            <person name="Lombard V."/>
            <person name="Morin E."/>
            <person name="Otillar R."/>
            <person name="Lindquist E.A."/>
            <person name="Sun H."/>
            <person name="LaButti K.M."/>
            <person name="Schmutz J."/>
            <person name="Jabbour D."/>
            <person name="Luo H."/>
            <person name="Baker S.E."/>
            <person name="Pisabarro A.G."/>
            <person name="Walton J.D."/>
            <person name="Blanchette R.A."/>
            <person name="Henrissat B."/>
            <person name="Martin F."/>
            <person name="Cullen D."/>
            <person name="Hibbett D.S."/>
            <person name="Grigoriev I.V."/>
        </authorList>
    </citation>
    <scope>NUCLEOTIDE SEQUENCE [LARGE SCALE GENOMIC DNA]</scope>
    <source>
        <strain evidence="13">CBS 339.88</strain>
    </source>
</reference>
<dbReference type="InterPro" id="IPR008271">
    <property type="entry name" value="Ser/Thr_kinase_AS"/>
</dbReference>
<dbReference type="InterPro" id="IPR050108">
    <property type="entry name" value="CDK"/>
</dbReference>
<dbReference type="Proteomes" id="UP000027222">
    <property type="component" value="Unassembled WGS sequence"/>
</dbReference>
<dbReference type="OrthoDB" id="204883at2759"/>
<evidence type="ECO:0000313" key="13">
    <source>
        <dbReference type="Proteomes" id="UP000027222"/>
    </source>
</evidence>
<dbReference type="GO" id="GO:0032968">
    <property type="term" value="P:positive regulation of transcription elongation by RNA polymerase II"/>
    <property type="evidence" value="ECO:0007669"/>
    <property type="project" value="TreeGrafter"/>
</dbReference>
<dbReference type="PANTHER" id="PTHR24056">
    <property type="entry name" value="CELL DIVISION PROTEIN KINASE"/>
    <property type="match status" value="1"/>
</dbReference>
<feature type="domain" description="Protein kinase" evidence="11">
    <location>
        <begin position="280"/>
        <end position="564"/>
    </location>
</feature>
<keyword evidence="6" id="KW-0418">Kinase</keyword>
<dbReference type="GO" id="GO:0008353">
    <property type="term" value="F:RNA polymerase II CTD heptapeptide repeat kinase activity"/>
    <property type="evidence" value="ECO:0007669"/>
    <property type="project" value="UniProtKB-EC"/>
</dbReference>
<dbReference type="InterPro" id="IPR011009">
    <property type="entry name" value="Kinase-like_dom_sf"/>
</dbReference>
<feature type="compositionally biased region" description="Polar residues" evidence="10">
    <location>
        <begin position="155"/>
        <end position="174"/>
    </location>
</feature>
<dbReference type="Gene3D" id="1.10.510.10">
    <property type="entry name" value="Transferase(Phosphotransferase) domain 1"/>
    <property type="match status" value="1"/>
</dbReference>
<comment type="catalytic activity">
    <reaction evidence="8">
        <text>[DNA-directed RNA polymerase] + ATP = phospho-[DNA-directed RNA polymerase] + ADP + H(+)</text>
        <dbReference type="Rhea" id="RHEA:10216"/>
        <dbReference type="Rhea" id="RHEA-COMP:11321"/>
        <dbReference type="Rhea" id="RHEA-COMP:11322"/>
        <dbReference type="ChEBI" id="CHEBI:15378"/>
        <dbReference type="ChEBI" id="CHEBI:30616"/>
        <dbReference type="ChEBI" id="CHEBI:43176"/>
        <dbReference type="ChEBI" id="CHEBI:68546"/>
        <dbReference type="ChEBI" id="CHEBI:456216"/>
        <dbReference type="EC" id="2.7.11.23"/>
    </reaction>
</comment>
<dbReference type="Gene3D" id="3.30.200.20">
    <property type="entry name" value="Phosphorylase Kinase, domain 1"/>
    <property type="match status" value="1"/>
</dbReference>
<comment type="similarity">
    <text evidence="1">Belongs to the protein kinase superfamily. CMGC Ser/Thr protein kinase family. CDC2/CDKX subfamily.</text>
</comment>
<feature type="region of interest" description="Disordered" evidence="10">
    <location>
        <begin position="1"/>
        <end position="48"/>
    </location>
</feature>
<evidence type="ECO:0000313" key="12">
    <source>
        <dbReference type="EMBL" id="KDR83706.1"/>
    </source>
</evidence>
<feature type="compositionally biased region" description="Polar residues" evidence="10">
    <location>
        <begin position="15"/>
        <end position="25"/>
    </location>
</feature>
<dbReference type="PROSITE" id="PS50011">
    <property type="entry name" value="PROTEIN_KINASE_DOM"/>
    <property type="match status" value="1"/>
</dbReference>
<dbReference type="InterPro" id="IPR017441">
    <property type="entry name" value="Protein_kinase_ATP_BS"/>
</dbReference>
<protein>
    <recommendedName>
        <fullName evidence="2">[RNA-polymerase]-subunit kinase</fullName>
        <ecNumber evidence="2">2.7.11.23</ecNumber>
    </recommendedName>
</protein>
<dbReference type="GO" id="GO:0030332">
    <property type="term" value="F:cyclin binding"/>
    <property type="evidence" value="ECO:0007669"/>
    <property type="project" value="TreeGrafter"/>
</dbReference>
<dbReference type="PROSITE" id="PS00107">
    <property type="entry name" value="PROTEIN_KINASE_ATP"/>
    <property type="match status" value="1"/>
</dbReference>
<evidence type="ECO:0000256" key="1">
    <source>
        <dbReference type="ARBA" id="ARBA00006485"/>
    </source>
</evidence>
<dbReference type="PROSITE" id="PS00108">
    <property type="entry name" value="PROTEIN_KINASE_ST"/>
    <property type="match status" value="1"/>
</dbReference>
<keyword evidence="3" id="KW-0723">Serine/threonine-protein kinase</keyword>
<feature type="binding site" evidence="9">
    <location>
        <position position="309"/>
    </location>
    <ligand>
        <name>ATP</name>
        <dbReference type="ChEBI" id="CHEBI:30616"/>
    </ligand>
</feature>
<evidence type="ECO:0000256" key="3">
    <source>
        <dbReference type="ARBA" id="ARBA00022527"/>
    </source>
</evidence>
<dbReference type="SMART" id="SM00220">
    <property type="entry name" value="S_TKc"/>
    <property type="match status" value="1"/>
</dbReference>
<dbReference type="FunFam" id="1.10.510.10:FF:000415">
    <property type="entry name" value="CMGC/CDK/CRK7 protein kinase, variant"/>
    <property type="match status" value="1"/>
</dbReference>
<name>A0A067TKL1_GALM3</name>
<dbReference type="HOGENOM" id="CLU_453436_0_0_1"/>
<dbReference type="STRING" id="685588.A0A067TKL1"/>
<evidence type="ECO:0000256" key="10">
    <source>
        <dbReference type="SAM" id="MobiDB-lite"/>
    </source>
</evidence>
<evidence type="ECO:0000256" key="2">
    <source>
        <dbReference type="ARBA" id="ARBA00012409"/>
    </source>
</evidence>
<evidence type="ECO:0000256" key="8">
    <source>
        <dbReference type="ARBA" id="ARBA00049280"/>
    </source>
</evidence>
<evidence type="ECO:0000256" key="9">
    <source>
        <dbReference type="PROSITE-ProRule" id="PRU10141"/>
    </source>
</evidence>
<accession>A0A067TKL1</accession>
<feature type="compositionally biased region" description="Polar residues" evidence="10">
    <location>
        <begin position="229"/>
        <end position="241"/>
    </location>
</feature>
<proteinExistence type="inferred from homology"/>
<feature type="region of interest" description="Disordered" evidence="10">
    <location>
        <begin position="91"/>
        <end position="178"/>
    </location>
</feature>
<evidence type="ECO:0000256" key="5">
    <source>
        <dbReference type="ARBA" id="ARBA00022741"/>
    </source>
</evidence>
<keyword evidence="5 9" id="KW-0547">Nucleotide-binding</keyword>
<evidence type="ECO:0000256" key="7">
    <source>
        <dbReference type="ARBA" id="ARBA00022840"/>
    </source>
</evidence>
<dbReference type="GO" id="GO:0005524">
    <property type="term" value="F:ATP binding"/>
    <property type="evidence" value="ECO:0007669"/>
    <property type="project" value="UniProtKB-UniRule"/>
</dbReference>
<dbReference type="SUPFAM" id="SSF56112">
    <property type="entry name" value="Protein kinase-like (PK-like)"/>
    <property type="match status" value="1"/>
</dbReference>
<gene>
    <name evidence="12" type="ORF">GALMADRAFT_205611</name>
</gene>
<dbReference type="CDD" id="cd07840">
    <property type="entry name" value="STKc_CDK9_like"/>
    <property type="match status" value="1"/>
</dbReference>
<organism evidence="12 13">
    <name type="scientific">Galerina marginata (strain CBS 339.88)</name>
    <dbReference type="NCBI Taxonomy" id="685588"/>
    <lineage>
        <taxon>Eukaryota</taxon>
        <taxon>Fungi</taxon>
        <taxon>Dikarya</taxon>
        <taxon>Basidiomycota</taxon>
        <taxon>Agaricomycotina</taxon>
        <taxon>Agaricomycetes</taxon>
        <taxon>Agaricomycetidae</taxon>
        <taxon>Agaricales</taxon>
        <taxon>Agaricineae</taxon>
        <taxon>Strophariaceae</taxon>
        <taxon>Galerina</taxon>
    </lineage>
</organism>
<dbReference type="PANTHER" id="PTHR24056:SF546">
    <property type="entry name" value="CYCLIN-DEPENDENT KINASE 12"/>
    <property type="match status" value="1"/>
</dbReference>
<dbReference type="EC" id="2.7.11.23" evidence="2"/>
<dbReference type="InterPro" id="IPR000719">
    <property type="entry name" value="Prot_kinase_dom"/>
</dbReference>
<sequence>MPPPSVPISHVSRPRYTSQEFNTPESAWVPNSKIDIPGKTTRSIPARNAGFKPIGKVNSSLKKFFPGDEEDLDFASEKSHLITNTIADNAHTSFRPSDWDSPQRPVSRGWASPEPSVGRVWGSPQPSVGRGWCSPNPSITRGWGSPQRLVDNGDWSVSNRTGPWDSPPSSTSQVPRGPVQHRIPVQLAAEEFRVDGLSHSNLHLSASFHQPTRLPDREDSRPIDIPPTLESSLPLNNNEGRQSPRLDIASRTPVEISPSPLDNPESSGGVGPQSSNKDLYKIVSQVGEGTFGKVYKACNTISGAHVALKRIRMESERDGFPVTAMREIKLLQSLRHDNVVRLYEMMVSNGSVYMVFEYMDHDLTGVLSQNQFVFQDEHLKSLCHQMLAGLAYLHRKGVIHRDIKGSNILINSRGELKLADFGLARFYQKRRRADYTNRVITLWYRPPELLFGATVYGPEVDMWSAGCIMLELFTKKPVFQGADEINQLEVIFKILGTPTPERWGDAANLPWYELVKPQQALPSRFREAFQRWMSPAALDLAEQLLTYDPMQRITASQAMDSAYFLEEQPGAAPPIGLVDLDGEWHELETKRERAKRKERKMT</sequence>
<evidence type="ECO:0000256" key="6">
    <source>
        <dbReference type="ARBA" id="ARBA00022777"/>
    </source>
</evidence>